<dbReference type="SMART" id="SM00225">
    <property type="entry name" value="BTB"/>
    <property type="match status" value="1"/>
</dbReference>
<keyword evidence="3" id="KW-0833">Ubl conjugation pathway</keyword>
<feature type="compositionally biased region" description="Acidic residues" evidence="4">
    <location>
        <begin position="105"/>
        <end position="114"/>
    </location>
</feature>
<accession>S8D298</accession>
<dbReference type="SMART" id="SM00875">
    <property type="entry name" value="BACK"/>
    <property type="match status" value="1"/>
</dbReference>
<comment type="function">
    <text evidence="1">May act as a substrate-specific adapter of an E3 ubiquitin-protein ligase complex (CUL3-RBX1-BTB) which mediates the ubiquitination and subsequent proteasomal degradation of target proteins.</text>
</comment>
<evidence type="ECO:0000313" key="7">
    <source>
        <dbReference type="Proteomes" id="UP000015453"/>
    </source>
</evidence>
<dbReference type="Gene3D" id="2.60.210.10">
    <property type="entry name" value="Apoptosis, Tumor Necrosis Factor Receptor Associated Protein 2, Chain A"/>
    <property type="match status" value="1"/>
</dbReference>
<evidence type="ECO:0000256" key="3">
    <source>
        <dbReference type="ARBA" id="ARBA00022786"/>
    </source>
</evidence>
<feature type="region of interest" description="Disordered" evidence="4">
    <location>
        <begin position="381"/>
        <end position="402"/>
    </location>
</feature>
<dbReference type="CDD" id="cd18186">
    <property type="entry name" value="BTB_POZ_ZBTB_KLHL-like"/>
    <property type="match status" value="1"/>
</dbReference>
<dbReference type="GO" id="GO:0010114">
    <property type="term" value="P:response to red light"/>
    <property type="evidence" value="ECO:0007669"/>
    <property type="project" value="TreeGrafter"/>
</dbReference>
<feature type="compositionally biased region" description="Low complexity" evidence="4">
    <location>
        <begin position="9"/>
        <end position="28"/>
    </location>
</feature>
<dbReference type="GO" id="GO:0005634">
    <property type="term" value="C:nucleus"/>
    <property type="evidence" value="ECO:0007669"/>
    <property type="project" value="TreeGrafter"/>
</dbReference>
<protein>
    <recommendedName>
        <fullName evidence="5">BTB domain-containing protein</fullName>
    </recommendedName>
</protein>
<evidence type="ECO:0000256" key="2">
    <source>
        <dbReference type="ARBA" id="ARBA00004906"/>
    </source>
</evidence>
<feature type="region of interest" description="Disordered" evidence="4">
    <location>
        <begin position="67"/>
        <end position="139"/>
    </location>
</feature>
<feature type="compositionally biased region" description="Basic and acidic residues" evidence="4">
    <location>
        <begin position="75"/>
        <end position="85"/>
    </location>
</feature>
<comment type="caution">
    <text evidence="6">The sequence shown here is derived from an EMBL/GenBank/DDBJ whole genome shotgun (WGS) entry which is preliminary data.</text>
</comment>
<dbReference type="AlphaFoldDB" id="S8D298"/>
<dbReference type="InterPro" id="IPR008974">
    <property type="entry name" value="TRAF-like"/>
</dbReference>
<dbReference type="FunFam" id="1.25.40.420:FF:000008">
    <property type="entry name" value="BTB/POZ domain-containing protein POB1"/>
    <property type="match status" value="1"/>
</dbReference>
<sequence>ESGLDLFDPRTSSMDSDSTSSPTAAPVPDFAFAFNDVNFSDRILRIEILSDPMDAPSLQETLAHWATRKSKRQRRDTVREREKALDINVGPEEQTSECQPSDVGDGLDDEENFEEERIPMIEDSQSGDEDANSNDSDWLEDGSREFRVKTFHISSPILAARSPFFYKLFSNGMKESEQRLVTLRICESEEAAFMELLNFMYSNTLRIDAAPAILDVLVAADKFEVASCIRHCCQLLSNLPMTPESALVYLDLPFSILMSDAVQPLTDAAKKFLAFCYKDVGKYQEEVMKLPLAGIEAVFSSDDLQVGSEDGVYDFILRWAKLHYQNPKERRDVLCSRLGRHIRFPYLTCKKLRKVLSCSDFDHAFATKSVLDALFFKVDRRQQQPPPPHAPDEPATSGNNSNNPASFVERAYRYRPVKVVVFDLPRPQCVVYLDLKREECERLYPSGRVYSQAFHLGGQGFFLSAHCNMDQQSSTPCFGLFLGMQEKGSVTFTVDYEFAARTRSSEEFVSKYKGNYTFTGGKAVGYRNLFSISWSTFMAEDSVYFINGMLHLRAELTVK</sequence>
<dbReference type="Gene3D" id="1.25.40.420">
    <property type="match status" value="1"/>
</dbReference>
<evidence type="ECO:0000256" key="1">
    <source>
        <dbReference type="ARBA" id="ARBA00002668"/>
    </source>
</evidence>
<name>S8D298_9LAMI</name>
<proteinExistence type="predicted"/>
<dbReference type="InterPro" id="IPR000210">
    <property type="entry name" value="BTB/POZ_dom"/>
</dbReference>
<feature type="non-terminal residue" evidence="6">
    <location>
        <position position="559"/>
    </location>
</feature>
<dbReference type="PROSITE" id="PS50097">
    <property type="entry name" value="BTB"/>
    <property type="match status" value="1"/>
</dbReference>
<dbReference type="SUPFAM" id="SSF54695">
    <property type="entry name" value="POZ domain"/>
    <property type="match status" value="1"/>
</dbReference>
<dbReference type="Proteomes" id="UP000015453">
    <property type="component" value="Unassembled WGS sequence"/>
</dbReference>
<dbReference type="PANTHER" id="PTHR46336:SF3">
    <property type="entry name" value="BTB_POZ DOMAIN-CONTAINING PROTEIN POB1"/>
    <property type="match status" value="1"/>
</dbReference>
<dbReference type="EMBL" id="AUSU01001230">
    <property type="protein sequence ID" value="EPS71516.1"/>
    <property type="molecule type" value="Genomic_DNA"/>
</dbReference>
<feature type="region of interest" description="Disordered" evidence="4">
    <location>
        <begin position="1"/>
        <end position="28"/>
    </location>
</feature>
<dbReference type="InterPro" id="IPR011705">
    <property type="entry name" value="BACK"/>
</dbReference>
<gene>
    <name evidence="6" type="ORF">M569_03239</name>
</gene>
<organism evidence="6 7">
    <name type="scientific">Genlisea aurea</name>
    <dbReference type="NCBI Taxonomy" id="192259"/>
    <lineage>
        <taxon>Eukaryota</taxon>
        <taxon>Viridiplantae</taxon>
        <taxon>Streptophyta</taxon>
        <taxon>Embryophyta</taxon>
        <taxon>Tracheophyta</taxon>
        <taxon>Spermatophyta</taxon>
        <taxon>Magnoliopsida</taxon>
        <taxon>eudicotyledons</taxon>
        <taxon>Gunneridae</taxon>
        <taxon>Pentapetalae</taxon>
        <taxon>asterids</taxon>
        <taxon>lamiids</taxon>
        <taxon>Lamiales</taxon>
        <taxon>Lentibulariaceae</taxon>
        <taxon>Genlisea</taxon>
    </lineage>
</organism>
<dbReference type="PANTHER" id="PTHR46336">
    <property type="entry name" value="OS02G0260700 PROTEIN"/>
    <property type="match status" value="1"/>
</dbReference>
<reference evidence="6 7" key="1">
    <citation type="journal article" date="2013" name="BMC Genomics">
        <title>The miniature genome of a carnivorous plant Genlisea aurea contains a low number of genes and short non-coding sequences.</title>
        <authorList>
            <person name="Leushkin E.V."/>
            <person name="Sutormin R.A."/>
            <person name="Nabieva E.R."/>
            <person name="Penin A.A."/>
            <person name="Kondrashov A.S."/>
            <person name="Logacheva M.D."/>
        </authorList>
    </citation>
    <scope>NUCLEOTIDE SEQUENCE [LARGE SCALE GENOMIC DNA]</scope>
</reference>
<comment type="pathway">
    <text evidence="2">Protein modification; protein ubiquitination.</text>
</comment>
<dbReference type="OrthoDB" id="45365at2759"/>
<dbReference type="SUPFAM" id="SSF49599">
    <property type="entry name" value="TRAF domain-like"/>
    <property type="match status" value="1"/>
</dbReference>
<feature type="compositionally biased region" description="Acidic residues" evidence="4">
    <location>
        <begin position="125"/>
        <end position="139"/>
    </location>
</feature>
<dbReference type="Gene3D" id="3.30.710.10">
    <property type="entry name" value="Potassium Channel Kv1.1, Chain A"/>
    <property type="match status" value="1"/>
</dbReference>
<feature type="domain" description="BTB" evidence="5">
    <location>
        <begin position="140"/>
        <end position="209"/>
    </location>
</feature>
<dbReference type="Pfam" id="PF00651">
    <property type="entry name" value="BTB"/>
    <property type="match status" value="1"/>
</dbReference>
<evidence type="ECO:0000313" key="6">
    <source>
        <dbReference type="EMBL" id="EPS71516.1"/>
    </source>
</evidence>
<evidence type="ECO:0000259" key="5">
    <source>
        <dbReference type="PROSITE" id="PS50097"/>
    </source>
</evidence>
<dbReference type="InterPro" id="IPR045890">
    <property type="entry name" value="POB1-like"/>
</dbReference>
<dbReference type="InterPro" id="IPR011333">
    <property type="entry name" value="SKP1/BTB/POZ_sf"/>
</dbReference>
<dbReference type="FunFam" id="3.30.710.10:FF:000106">
    <property type="entry name" value="BTB/POZ domain-containing protein POB1"/>
    <property type="match status" value="1"/>
</dbReference>
<dbReference type="Pfam" id="PF07707">
    <property type="entry name" value="BACK"/>
    <property type="match status" value="1"/>
</dbReference>
<keyword evidence="7" id="KW-1185">Reference proteome</keyword>
<evidence type="ECO:0000256" key="4">
    <source>
        <dbReference type="SAM" id="MobiDB-lite"/>
    </source>
</evidence>
<feature type="non-terminal residue" evidence="6">
    <location>
        <position position="1"/>
    </location>
</feature>